<keyword evidence="2" id="KW-1185">Reference proteome</keyword>
<evidence type="ECO:0000313" key="2">
    <source>
        <dbReference type="Proteomes" id="UP001054945"/>
    </source>
</evidence>
<reference evidence="1 2" key="1">
    <citation type="submission" date="2021-06" db="EMBL/GenBank/DDBJ databases">
        <title>Caerostris extrusa draft genome.</title>
        <authorList>
            <person name="Kono N."/>
            <person name="Arakawa K."/>
        </authorList>
    </citation>
    <scope>NUCLEOTIDE SEQUENCE [LARGE SCALE GENOMIC DNA]</scope>
</reference>
<evidence type="ECO:0000313" key="1">
    <source>
        <dbReference type="EMBL" id="GIZ02566.1"/>
    </source>
</evidence>
<dbReference type="EMBL" id="BPLR01001473">
    <property type="protein sequence ID" value="GIZ02566.1"/>
    <property type="molecule type" value="Genomic_DNA"/>
</dbReference>
<sequence length="96" mass="11037">MHSKKKVIDKTHILHHFLILNICHVFSVSKLMFCHQITVLPGANISKAENKVLAESTSKHYSTKVPQNPEEVVEIDRRLPEQTVRAMIGQTYFKNL</sequence>
<comment type="caution">
    <text evidence="1">The sequence shown here is derived from an EMBL/GenBank/DDBJ whole genome shotgun (WGS) entry which is preliminary data.</text>
</comment>
<dbReference type="Proteomes" id="UP001054945">
    <property type="component" value="Unassembled WGS sequence"/>
</dbReference>
<organism evidence="1 2">
    <name type="scientific">Caerostris extrusa</name>
    <name type="common">Bark spider</name>
    <name type="synonym">Caerostris bankana</name>
    <dbReference type="NCBI Taxonomy" id="172846"/>
    <lineage>
        <taxon>Eukaryota</taxon>
        <taxon>Metazoa</taxon>
        <taxon>Ecdysozoa</taxon>
        <taxon>Arthropoda</taxon>
        <taxon>Chelicerata</taxon>
        <taxon>Arachnida</taxon>
        <taxon>Araneae</taxon>
        <taxon>Araneomorphae</taxon>
        <taxon>Entelegynae</taxon>
        <taxon>Araneoidea</taxon>
        <taxon>Araneidae</taxon>
        <taxon>Caerostris</taxon>
    </lineage>
</organism>
<dbReference type="AlphaFoldDB" id="A0AAV4Y537"/>
<proteinExistence type="predicted"/>
<protein>
    <submittedName>
        <fullName evidence="1">Uncharacterized protein</fullName>
    </submittedName>
</protein>
<name>A0AAV4Y537_CAEEX</name>
<gene>
    <name evidence="1" type="ORF">CEXT_627401</name>
</gene>
<accession>A0AAV4Y537</accession>